<dbReference type="GO" id="GO:0004489">
    <property type="term" value="F:methylenetetrahydrofolate reductase [NAD(P)H] activity"/>
    <property type="evidence" value="ECO:0007669"/>
    <property type="project" value="UniProtKB-EC"/>
</dbReference>
<gene>
    <name evidence="9" type="ORF">ACFQRI_23765</name>
</gene>
<dbReference type="Gene3D" id="3.20.20.220">
    <property type="match status" value="1"/>
</dbReference>
<sequence>MTETTTMAGAALHRSLAAMRYEVLPVKGAVTQAELLEPGSAVTVTASAGKGIEATLDTAARLAALGLHVVPHLAARSVGDRAHLRAITDRLAGLGITEVFVIAGDSPRPVGEFPDSLALLRELAELPDRPRRVGIAGYPERHAFISDASAIRAMTDKARYADYVVSQICFDPKTISEWALDVRNRGVELPIYVGAPGVVDARRLLRIALKIGLGESTRFLRKQYGTVSRMLTRYTPEELLDELSPQLIDPASGIAGWHLFTFNEIATTVQWRDELEARLAGRTDQSA</sequence>
<comment type="caution">
    <text evidence="9">The sequence shown here is derived from an EMBL/GenBank/DDBJ whole genome shotgun (WGS) entry which is preliminary data.</text>
</comment>
<dbReference type="PANTHER" id="PTHR45754">
    <property type="entry name" value="METHYLENETETRAHYDROFOLATE REDUCTASE"/>
    <property type="match status" value="1"/>
</dbReference>
<dbReference type="SUPFAM" id="SSF51730">
    <property type="entry name" value="FAD-linked oxidoreductase"/>
    <property type="match status" value="1"/>
</dbReference>
<evidence type="ECO:0000256" key="8">
    <source>
        <dbReference type="RuleBase" id="RU003862"/>
    </source>
</evidence>
<keyword evidence="6 8" id="KW-0560">Oxidoreductase</keyword>
<reference evidence="10" key="1">
    <citation type="journal article" date="2019" name="Int. J. Syst. Evol. Microbiol.">
        <title>The Global Catalogue of Microorganisms (GCM) 10K type strain sequencing project: providing services to taxonomists for standard genome sequencing and annotation.</title>
        <authorList>
            <consortium name="The Broad Institute Genomics Platform"/>
            <consortium name="The Broad Institute Genome Sequencing Center for Infectious Disease"/>
            <person name="Wu L."/>
            <person name="Ma J."/>
        </authorList>
    </citation>
    <scope>NUCLEOTIDE SEQUENCE [LARGE SCALE GENOMIC DNA]</scope>
    <source>
        <strain evidence="10">WLHS5</strain>
    </source>
</reference>
<keyword evidence="5 8" id="KW-0274">FAD</keyword>
<dbReference type="RefSeq" id="WP_380672212.1">
    <property type="nucleotide sequence ID" value="NZ_JBHTCJ010000016.1"/>
</dbReference>
<comment type="similarity">
    <text evidence="3 8">Belongs to the methylenetetrahydrofolate reductase family.</text>
</comment>
<evidence type="ECO:0000256" key="4">
    <source>
        <dbReference type="ARBA" id="ARBA00022630"/>
    </source>
</evidence>
<comment type="catalytic activity">
    <reaction evidence="7">
        <text>(6S)-5-methyl-5,6,7,8-tetrahydrofolate + NAD(+) = (6R)-5,10-methylene-5,6,7,8-tetrahydrofolate + NADH + H(+)</text>
        <dbReference type="Rhea" id="RHEA:19821"/>
        <dbReference type="ChEBI" id="CHEBI:15378"/>
        <dbReference type="ChEBI" id="CHEBI:15636"/>
        <dbReference type="ChEBI" id="CHEBI:18608"/>
        <dbReference type="ChEBI" id="CHEBI:57540"/>
        <dbReference type="ChEBI" id="CHEBI:57945"/>
        <dbReference type="EC" id="1.5.1.54"/>
    </reaction>
    <physiologicalReaction direction="right-to-left" evidence="7">
        <dbReference type="Rhea" id="RHEA:19823"/>
    </physiologicalReaction>
</comment>
<dbReference type="InterPro" id="IPR029041">
    <property type="entry name" value="FAD-linked_oxidoreductase-like"/>
</dbReference>
<evidence type="ECO:0000313" key="9">
    <source>
        <dbReference type="EMBL" id="MFC7344434.1"/>
    </source>
</evidence>
<evidence type="ECO:0000256" key="1">
    <source>
        <dbReference type="ARBA" id="ARBA00001974"/>
    </source>
</evidence>
<evidence type="ECO:0000256" key="6">
    <source>
        <dbReference type="ARBA" id="ARBA00023002"/>
    </source>
</evidence>
<accession>A0ABW2LT35</accession>
<dbReference type="Proteomes" id="UP001596504">
    <property type="component" value="Unassembled WGS sequence"/>
</dbReference>
<comment type="pathway">
    <text evidence="2 8">One-carbon metabolism; tetrahydrofolate interconversion.</text>
</comment>
<keyword evidence="10" id="KW-1185">Reference proteome</keyword>
<proteinExistence type="inferred from homology"/>
<dbReference type="PANTHER" id="PTHR45754:SF3">
    <property type="entry name" value="METHYLENETETRAHYDROFOLATE REDUCTASE (NADPH)"/>
    <property type="match status" value="1"/>
</dbReference>
<evidence type="ECO:0000256" key="2">
    <source>
        <dbReference type="ARBA" id="ARBA00004777"/>
    </source>
</evidence>
<protein>
    <recommendedName>
        <fullName evidence="8">Methylenetetrahydrofolate reductase</fullName>
    </recommendedName>
</protein>
<name>A0ABW2LT35_9PSEU</name>
<keyword evidence="4 8" id="KW-0285">Flavoprotein</keyword>
<evidence type="ECO:0000256" key="5">
    <source>
        <dbReference type="ARBA" id="ARBA00022827"/>
    </source>
</evidence>
<evidence type="ECO:0000256" key="3">
    <source>
        <dbReference type="ARBA" id="ARBA00006743"/>
    </source>
</evidence>
<dbReference type="Pfam" id="PF02219">
    <property type="entry name" value="MTHFR"/>
    <property type="match status" value="1"/>
</dbReference>
<organism evidence="9 10">
    <name type="scientific">Saccharopolyspora griseoalba</name>
    <dbReference type="NCBI Taxonomy" id="1431848"/>
    <lineage>
        <taxon>Bacteria</taxon>
        <taxon>Bacillati</taxon>
        <taxon>Actinomycetota</taxon>
        <taxon>Actinomycetes</taxon>
        <taxon>Pseudonocardiales</taxon>
        <taxon>Pseudonocardiaceae</taxon>
        <taxon>Saccharopolyspora</taxon>
    </lineage>
</organism>
<dbReference type="InterPro" id="IPR003171">
    <property type="entry name" value="Mehydrof_redctse-like"/>
</dbReference>
<comment type="cofactor">
    <cofactor evidence="1 8">
        <name>FAD</name>
        <dbReference type="ChEBI" id="CHEBI:57692"/>
    </cofactor>
</comment>
<evidence type="ECO:0000313" key="10">
    <source>
        <dbReference type="Proteomes" id="UP001596504"/>
    </source>
</evidence>
<dbReference type="EMBL" id="JBHTCJ010000016">
    <property type="protein sequence ID" value="MFC7344434.1"/>
    <property type="molecule type" value="Genomic_DNA"/>
</dbReference>
<evidence type="ECO:0000256" key="7">
    <source>
        <dbReference type="ARBA" id="ARBA00048628"/>
    </source>
</evidence>